<dbReference type="HAMAP" id="MF_02027">
    <property type="entry name" value="WecD_RffC"/>
    <property type="match status" value="1"/>
</dbReference>
<dbReference type="GO" id="GO:0008080">
    <property type="term" value="F:N-acetyltransferase activity"/>
    <property type="evidence" value="ECO:0007669"/>
    <property type="project" value="InterPro"/>
</dbReference>
<organism evidence="5">
    <name type="scientific">Cronobacter turicensis</name>
    <dbReference type="NCBI Taxonomy" id="413502"/>
    <lineage>
        <taxon>Bacteria</taxon>
        <taxon>Pseudomonadati</taxon>
        <taxon>Pseudomonadota</taxon>
        <taxon>Gammaproteobacteria</taxon>
        <taxon>Enterobacterales</taxon>
        <taxon>Enterobacteriaceae</taxon>
        <taxon>Cronobacter</taxon>
    </lineage>
</organism>
<reference evidence="5" key="1">
    <citation type="submission" date="2016-12" db="EMBL/GenBank/DDBJ databases">
        <title>Analysis of the Molecular Diversity Among Cronobacter Species Isolated from Filth Flies Using a Pan Genomic DNA Microarray.</title>
        <authorList>
            <person name="Pava-Ripoll M."/>
            <person name="Tall B."/>
            <person name="Farber J."/>
            <person name="Fanning S."/>
            <person name="Lehner A."/>
            <person name="Stephan R."/>
            <person name="Pagotto F."/>
            <person name="Iverson C."/>
            <person name="Ziobro G."/>
            <person name="Miller A."/>
            <person name="Pearson R."/>
            <person name="Yan Q."/>
            <person name="Kim M."/>
            <person name="Jeong S."/>
            <person name="Park J."/>
            <person name="Jun S."/>
            <person name="Choi H."/>
            <person name="Chung T."/>
            <person name="Yoo Y."/>
            <person name="Park E."/>
            <person name="Hwang S."/>
            <person name="Lee B."/>
            <person name="Sathyamoorthy V."/>
            <person name="Carter L."/>
            <person name="Mammel M."/>
            <person name="Jackson S."/>
            <person name="Kothary M."/>
            <person name="Patel I."/>
            <person name="Grim C."/>
            <person name="Gopinath G."/>
            <person name="Gangiredla J."/>
            <person name="Chase H."/>
        </authorList>
    </citation>
    <scope>NUCLEOTIDE SEQUENCE [LARGE SCALE GENOMIC DNA]</scope>
    <source>
        <strain evidence="5">MOD1-Sh41s</strain>
    </source>
</reference>
<dbReference type="NCBIfam" id="NF008212">
    <property type="entry name" value="PRK10975.1"/>
    <property type="match status" value="1"/>
</dbReference>
<dbReference type="PROSITE" id="PS51186">
    <property type="entry name" value="GNAT"/>
    <property type="match status" value="1"/>
</dbReference>
<comment type="pathway">
    <text evidence="3">Bacterial outer membrane biogenesis; enterobacterial common antigen biosynthesis.</text>
</comment>
<dbReference type="OrthoDB" id="6057229at2"/>
<comment type="catalytic activity">
    <reaction evidence="3">
        <text>dTDP-4-amino-4,6-dideoxy-alpha-D-galactose + acetyl-CoA = dTDP-4-acetamido-4,6-dideoxy-alpha-D-galactose + CoA + H(+)</text>
        <dbReference type="Rhea" id="RHEA:34443"/>
        <dbReference type="ChEBI" id="CHEBI:15378"/>
        <dbReference type="ChEBI" id="CHEBI:57287"/>
        <dbReference type="ChEBI" id="CHEBI:57288"/>
        <dbReference type="ChEBI" id="CHEBI:68492"/>
        <dbReference type="ChEBI" id="CHEBI:68493"/>
        <dbReference type="EC" id="2.3.1.210"/>
    </reaction>
</comment>
<dbReference type="InterPro" id="IPR016181">
    <property type="entry name" value="Acyl_CoA_acyltransferase"/>
</dbReference>
<feature type="binding site" evidence="3">
    <location>
        <position position="210"/>
    </location>
    <ligand>
        <name>acetyl-CoA</name>
        <dbReference type="ChEBI" id="CHEBI:57288"/>
    </ligand>
</feature>
<dbReference type="PANTHER" id="PTHR43877">
    <property type="entry name" value="AMINOALKYLPHOSPHONATE N-ACETYLTRANSFERASE-RELATED-RELATED"/>
    <property type="match status" value="1"/>
</dbReference>
<comment type="similarity">
    <text evidence="3">Belongs to the WecD family.</text>
</comment>
<gene>
    <name evidence="3" type="primary">wecD</name>
    <name evidence="5" type="ORF">BS411_11895</name>
</gene>
<keyword evidence="2 3" id="KW-0012">Acyltransferase</keyword>
<dbReference type="InterPro" id="IPR000182">
    <property type="entry name" value="GNAT_dom"/>
</dbReference>
<name>A0A2T7B4K4_9ENTR</name>
<feature type="domain" description="N-acetyltransferase" evidence="4">
    <location>
        <begin position="86"/>
        <end position="227"/>
    </location>
</feature>
<dbReference type="FunFam" id="3.40.630.30:FF:000044">
    <property type="entry name" value="dTDP-fucosamine acetyltransferase"/>
    <property type="match status" value="1"/>
</dbReference>
<dbReference type="EC" id="2.3.1.210" evidence="3"/>
<comment type="caution">
    <text evidence="5">The sequence shown here is derived from an EMBL/GenBank/DDBJ whole genome shotgun (WGS) entry which is preliminary data.</text>
</comment>
<feature type="binding site" evidence="3">
    <location>
        <begin position="171"/>
        <end position="177"/>
    </location>
    <ligand>
        <name>acetyl-CoA</name>
        <dbReference type="ChEBI" id="CHEBI:57288"/>
    </ligand>
</feature>
<feature type="active site" description="Proton donor" evidence="3">
    <location>
        <position position="211"/>
    </location>
</feature>
<sequence length="227" mass="24877">MHVHASIEPLEWESRFFGIDSAIVRFSDTAPALDVAQLDAWSRVQAKVPAARVDLLDGLAQLGFRLVEGDVDFALALTPDAPARDAQITSATPDDIPLLRDAAAEAFAMSRFRAPWYAPDASGRFYAQWVENAVKGAFDHECLILRTPQGALRGFVTLRALNEQEARIGLLAGRGAGEALMQAARQWCVTRGLYTLRVATQAGNRAALRRYIASGGNIESTAYWLYR</sequence>
<dbReference type="Pfam" id="PF00583">
    <property type="entry name" value="Acetyltransf_1"/>
    <property type="match status" value="1"/>
</dbReference>
<dbReference type="NCBIfam" id="TIGR02382">
    <property type="entry name" value="wecD_rffC"/>
    <property type="match status" value="1"/>
</dbReference>
<feature type="binding site" evidence="3">
    <location>
        <position position="204"/>
    </location>
    <ligand>
        <name>acetyl-CoA</name>
        <dbReference type="ChEBI" id="CHEBI:57288"/>
    </ligand>
</feature>
<dbReference type="PANTHER" id="PTHR43877:SF2">
    <property type="entry name" value="AMINOALKYLPHOSPHONATE N-ACETYLTRANSFERASE-RELATED"/>
    <property type="match status" value="1"/>
</dbReference>
<dbReference type="GO" id="GO:0009246">
    <property type="term" value="P:enterobacterial common antigen biosynthetic process"/>
    <property type="evidence" value="ECO:0007669"/>
    <property type="project" value="UniProtKB-UniRule"/>
</dbReference>
<evidence type="ECO:0000259" key="4">
    <source>
        <dbReference type="PROSITE" id="PS51186"/>
    </source>
</evidence>
<evidence type="ECO:0000256" key="2">
    <source>
        <dbReference type="ARBA" id="ARBA00023315"/>
    </source>
</evidence>
<proteinExistence type="inferred from homology"/>
<comment type="subunit">
    <text evidence="3">Homodimer.</text>
</comment>
<dbReference type="InterPro" id="IPR050832">
    <property type="entry name" value="Bact_Acetyltransf"/>
</dbReference>
<keyword evidence="1 3" id="KW-0808">Transferase</keyword>
<evidence type="ECO:0000256" key="3">
    <source>
        <dbReference type="HAMAP-Rule" id="MF_02027"/>
    </source>
</evidence>
<dbReference type="Gene3D" id="3.40.630.30">
    <property type="match status" value="1"/>
</dbReference>
<dbReference type="AlphaFoldDB" id="A0A2T7B4K4"/>
<dbReference type="RefSeq" id="WP_075198609.1">
    <property type="nucleotide sequence ID" value="NZ_CP187984.1"/>
</dbReference>
<accession>A0A2T7B4K4</accession>
<evidence type="ECO:0000256" key="1">
    <source>
        <dbReference type="ARBA" id="ARBA00022679"/>
    </source>
</evidence>
<evidence type="ECO:0000313" key="5">
    <source>
        <dbReference type="EMBL" id="PUX21710.1"/>
    </source>
</evidence>
<dbReference type="UniPathway" id="UPA00566"/>
<comment type="function">
    <text evidence="3">Catalyzes the acetylation of dTDP-fucosamine (dTDP-4-amino-4,6-dideoxy-D-galactose) to dTDP-Fuc4NAc, which is utilized in the biosynthesis of the enterobacterial common antigen (ECA).</text>
</comment>
<protein>
    <recommendedName>
        <fullName evidence="3">dTDP-fucosamine acetyltransferase</fullName>
        <ecNumber evidence="3">2.3.1.210</ecNumber>
    </recommendedName>
    <alternativeName>
        <fullName evidence="3">TDP-fucosamine acetyltransferase</fullName>
    </alternativeName>
    <alternativeName>
        <fullName evidence="3">dTDP-4-amino-4,6-dideoxy-D-galactose acyltransferase</fullName>
    </alternativeName>
</protein>
<dbReference type="SUPFAM" id="SSF55729">
    <property type="entry name" value="Acyl-CoA N-acyltransferases (Nat)"/>
    <property type="match status" value="1"/>
</dbReference>
<dbReference type="EMBL" id="MSAG01000018">
    <property type="protein sequence ID" value="PUX21710.1"/>
    <property type="molecule type" value="Genomic_DNA"/>
</dbReference>
<dbReference type="InterPro" id="IPR012752">
    <property type="entry name" value="AcTrfase_WecD"/>
</dbReference>